<reference evidence="2" key="3">
    <citation type="submission" date="2006-01" db="EMBL/GenBank/DDBJ databases">
        <authorList>
            <person name="Buell R."/>
        </authorList>
    </citation>
    <scope>NUCLEOTIDE SEQUENCE</scope>
</reference>
<reference evidence="2" key="1">
    <citation type="journal article" date="2005" name="BMC Biol.">
        <title>The sequence of rice chromosomes 11 and 12, rich in disease resistance genes and recent gene duplications.</title>
        <authorList>
            <consortium name="The rice chromosomes 11 and 12 sequencing consortia"/>
        </authorList>
    </citation>
    <scope>NUCLEOTIDE SEQUENCE [LARGE SCALE GENOMIC DNA]</scope>
</reference>
<accession>Q2QUP3</accession>
<dbReference type="InterPro" id="IPR000477">
    <property type="entry name" value="RT_dom"/>
</dbReference>
<sequence>MRYLFEKYQTWDWKIKQVEQKKFMLEFPNKDTRRELTRLKGFDFQESNIRANLRDTERTIEASVELQEVWVIAYGVPPMAKTENEVEEQINLVDKQLIIGTQVNEGGEAMPDAQLKGEEVKPKVLEGNEEKKNENMISLVADVGLEDEGLRRKKKSRKLEEVVIPKRHSKRIIRDAVSISMKAQKRTQAKNDISDKNKFAIFNFVDNSILANIAVDSGVMLGLGNQERRRQLEEVIYQNKIEIVGGQETIRENFTMYELETLCGGMDFQWLTKPADGHSGGLLLGVNLEIFEAGEMDVGEFFLIRSLLRVGLDHNPIMVELTNQLGAGTRKGFRFEKAWLEQPGFREWLIKKWPVRKKHKILDHWSCQGTILRRLMRGWGKNHESDIKTRKESLKLKLKEIDEEAGRGPISTDLWEQRYKLEEELTQIYLEEEIYWQRRSGEKWMIQGDANTSFFHGVANGRKRKTTILSLEKDEQEISDPGELKAHIYEYYKNLFGSEQPPRVFLKEGIWGDRGRINEEENERLTAPFSLEEIENAMKEMKVNTVPGPDGDNSELDYKKAYDKVQWSFLFDVMRKKGLNERWIDWIGKAITNGRVAVNINGEVGEFFKTQKGLRQGDPLSPLLFNLVADALSELLTLAKEADDTILFMTYTRENILTTKFLLYCYKAMSGMKINYEKSEVIVMGGIILKLDFKKAYDKVQWSFLFDVIWKNGLNERWIDRIGKAITNGRVAVNINGEVGEFFKTQKGLRQGDPLSPLLFNLVADCHTLKILKI</sequence>
<evidence type="ECO:0000313" key="2">
    <source>
        <dbReference type="EMBL" id="ABA97292.1"/>
    </source>
</evidence>
<dbReference type="PANTHER" id="PTHR19446">
    <property type="entry name" value="REVERSE TRANSCRIPTASES"/>
    <property type="match status" value="1"/>
</dbReference>
<name>Q2QUP3_ORYSJ</name>
<dbReference type="EMBL" id="DP000011">
    <property type="protein sequence ID" value="ABA97292.1"/>
    <property type="molecule type" value="Genomic_DNA"/>
</dbReference>
<protein>
    <submittedName>
        <fullName evidence="2">Retrotransposon protein, putative, unclassified</fullName>
    </submittedName>
</protein>
<evidence type="ECO:0000259" key="1">
    <source>
        <dbReference type="PROSITE" id="PS50878"/>
    </source>
</evidence>
<dbReference type="Pfam" id="PF00078">
    <property type="entry name" value="RVT_1"/>
    <property type="match status" value="2"/>
</dbReference>
<feature type="domain" description="Reverse transcriptase" evidence="1">
    <location>
        <begin position="472"/>
        <end position="726"/>
    </location>
</feature>
<organism evidence="2">
    <name type="scientific">Oryza sativa subsp. japonica</name>
    <name type="common">Rice</name>
    <dbReference type="NCBI Taxonomy" id="39947"/>
    <lineage>
        <taxon>Eukaryota</taxon>
        <taxon>Viridiplantae</taxon>
        <taxon>Streptophyta</taxon>
        <taxon>Embryophyta</taxon>
        <taxon>Tracheophyta</taxon>
        <taxon>Spermatophyta</taxon>
        <taxon>Magnoliopsida</taxon>
        <taxon>Liliopsida</taxon>
        <taxon>Poales</taxon>
        <taxon>Poaceae</taxon>
        <taxon>BOP clade</taxon>
        <taxon>Oryzoideae</taxon>
        <taxon>Oryzeae</taxon>
        <taxon>Oryzinae</taxon>
        <taxon>Oryza</taxon>
        <taxon>Oryza sativa</taxon>
    </lineage>
</organism>
<gene>
    <name evidence="2" type="ordered locus">LOC_Os12g15570</name>
</gene>
<reference evidence="2" key="2">
    <citation type="submission" date="2005-04" db="EMBL/GenBank/DDBJ databases">
        <authorList>
            <person name="Buell C.R."/>
            <person name="Wing R.A."/>
            <person name="McCombie W.A."/>
            <person name="Ouyang S."/>
        </authorList>
    </citation>
    <scope>NUCLEOTIDE SEQUENCE</scope>
</reference>
<dbReference type="PROSITE" id="PS50878">
    <property type="entry name" value="RT_POL"/>
    <property type="match status" value="1"/>
</dbReference>
<dbReference type="AlphaFoldDB" id="Q2QUP3"/>
<dbReference type="SUPFAM" id="SSF56672">
    <property type="entry name" value="DNA/RNA polymerases"/>
    <property type="match status" value="2"/>
</dbReference>
<dbReference type="InterPro" id="IPR043502">
    <property type="entry name" value="DNA/RNA_pol_sf"/>
</dbReference>
<proteinExistence type="predicted"/>